<evidence type="ECO:0000313" key="10">
    <source>
        <dbReference type="Proteomes" id="UP000516957"/>
    </source>
</evidence>
<feature type="transmembrane region" description="Helical" evidence="7">
    <location>
        <begin position="277"/>
        <end position="298"/>
    </location>
</feature>
<feature type="transmembrane region" description="Helical" evidence="7">
    <location>
        <begin position="310"/>
        <end position="331"/>
    </location>
</feature>
<evidence type="ECO:0000256" key="3">
    <source>
        <dbReference type="ARBA" id="ARBA00022475"/>
    </source>
</evidence>
<dbReference type="InterPro" id="IPR020846">
    <property type="entry name" value="MFS_dom"/>
</dbReference>
<feature type="transmembrane region" description="Helical" evidence="7">
    <location>
        <begin position="343"/>
        <end position="363"/>
    </location>
</feature>
<evidence type="ECO:0000313" key="9">
    <source>
        <dbReference type="EMBL" id="NYD57639.1"/>
    </source>
</evidence>
<dbReference type="PANTHER" id="PTHR42718">
    <property type="entry name" value="MAJOR FACILITATOR SUPERFAMILY MULTIDRUG TRANSPORTER MFSC"/>
    <property type="match status" value="1"/>
</dbReference>
<dbReference type="AlphaFoldDB" id="A0A7Y9JSE1"/>
<evidence type="ECO:0000256" key="5">
    <source>
        <dbReference type="ARBA" id="ARBA00022989"/>
    </source>
</evidence>
<dbReference type="PROSITE" id="PS50850">
    <property type="entry name" value="MFS"/>
    <property type="match status" value="1"/>
</dbReference>
<feature type="transmembrane region" description="Helical" evidence="7">
    <location>
        <begin position="55"/>
        <end position="72"/>
    </location>
</feature>
<dbReference type="GO" id="GO:0005886">
    <property type="term" value="C:plasma membrane"/>
    <property type="evidence" value="ECO:0007669"/>
    <property type="project" value="UniProtKB-SubCell"/>
</dbReference>
<evidence type="ECO:0000256" key="2">
    <source>
        <dbReference type="ARBA" id="ARBA00022448"/>
    </source>
</evidence>
<dbReference type="InterPro" id="IPR011701">
    <property type="entry name" value="MFS"/>
</dbReference>
<accession>A0A7Y9JSE1</accession>
<keyword evidence="4 7" id="KW-0812">Transmembrane</keyword>
<dbReference type="EMBL" id="JACCBE010000001">
    <property type="protein sequence ID" value="NYD57639.1"/>
    <property type="molecule type" value="Genomic_DNA"/>
</dbReference>
<feature type="transmembrane region" description="Helical" evidence="7">
    <location>
        <begin position="110"/>
        <end position="132"/>
    </location>
</feature>
<evidence type="ECO:0000256" key="4">
    <source>
        <dbReference type="ARBA" id="ARBA00022692"/>
    </source>
</evidence>
<feature type="transmembrane region" description="Helical" evidence="7">
    <location>
        <begin position="205"/>
        <end position="225"/>
    </location>
</feature>
<gene>
    <name evidence="9" type="ORF">BKA08_001877</name>
</gene>
<keyword evidence="5 7" id="KW-1133">Transmembrane helix</keyword>
<keyword evidence="6 7" id="KW-0472">Membrane</keyword>
<feature type="transmembrane region" description="Helical" evidence="7">
    <location>
        <begin position="369"/>
        <end position="392"/>
    </location>
</feature>
<evidence type="ECO:0000256" key="1">
    <source>
        <dbReference type="ARBA" id="ARBA00004651"/>
    </source>
</evidence>
<feature type="transmembrane region" description="Helical" evidence="7">
    <location>
        <begin position="237"/>
        <end position="256"/>
    </location>
</feature>
<dbReference type="RefSeq" id="WP_179615375.1">
    <property type="nucleotide sequence ID" value="NZ_CP059163.1"/>
</dbReference>
<feature type="transmembrane region" description="Helical" evidence="7">
    <location>
        <begin position="412"/>
        <end position="430"/>
    </location>
</feature>
<evidence type="ECO:0000256" key="7">
    <source>
        <dbReference type="SAM" id="Phobius"/>
    </source>
</evidence>
<organism evidence="9 10">
    <name type="scientific">Nocardioides marinisabuli</name>
    <dbReference type="NCBI Taxonomy" id="419476"/>
    <lineage>
        <taxon>Bacteria</taxon>
        <taxon>Bacillati</taxon>
        <taxon>Actinomycetota</taxon>
        <taxon>Actinomycetes</taxon>
        <taxon>Propionibacteriales</taxon>
        <taxon>Nocardioidaceae</taxon>
        <taxon>Nocardioides</taxon>
    </lineage>
</organism>
<feature type="transmembrane region" description="Helical" evidence="7">
    <location>
        <begin position="144"/>
        <end position="167"/>
    </location>
</feature>
<keyword evidence="10" id="KW-1185">Reference proteome</keyword>
<dbReference type="GO" id="GO:0022857">
    <property type="term" value="F:transmembrane transporter activity"/>
    <property type="evidence" value="ECO:0007669"/>
    <property type="project" value="InterPro"/>
</dbReference>
<protein>
    <submittedName>
        <fullName evidence="9">Putative MFS family arabinose efflux permease</fullName>
    </submittedName>
</protein>
<sequence>MSRRPVPQVGGTPSRALLPTLALLTTITAVVSSLGAPLVPSVATAYDVRLGTAQWSLTAALLAGAVATPVVGRFASGRLRRPTILVGLGVVTLGTVVSAVSAALEQGFGVLVAGRALQGVGMALLPLAIAVARDALAHERQDRAIALLSVTTVAGAGLGYPVTALVAQLGGLGAAYALGTAMTGLTWLLAWRHLPGSADETPARVDWWGALLLSAAMLAVLLAVSEGEVWGWGSPRTLGLAAAGLAGLVVWVRVTLRSPAPLVDLRLATRPGVAAPNLVAAVAGLGMYALLTLVVVLVRADEPGFGLDRSVLVAGLILVPYSLMSVLGNQLARVVRRRLGPRWLLPTGCSMFLAATLGLGLFHDHLWQALLAMALGGAGSGFTFSSLAVLMVPHVPRAETGSAVAFNQVLRYLGFTVGSALSVALVAAYGGGDGGFTAALLTLTAVWVVAGVGAVLLDRPPLSRAAPSP</sequence>
<dbReference type="SUPFAM" id="SSF103473">
    <property type="entry name" value="MFS general substrate transporter"/>
    <property type="match status" value="2"/>
</dbReference>
<keyword evidence="3" id="KW-1003">Cell membrane</keyword>
<proteinExistence type="predicted"/>
<feature type="domain" description="Major facilitator superfamily (MFS) profile" evidence="8">
    <location>
        <begin position="17"/>
        <end position="462"/>
    </location>
</feature>
<evidence type="ECO:0000259" key="8">
    <source>
        <dbReference type="PROSITE" id="PS50850"/>
    </source>
</evidence>
<evidence type="ECO:0000256" key="6">
    <source>
        <dbReference type="ARBA" id="ARBA00023136"/>
    </source>
</evidence>
<feature type="transmembrane region" description="Helical" evidence="7">
    <location>
        <begin position="173"/>
        <end position="193"/>
    </location>
</feature>
<dbReference type="PANTHER" id="PTHR42718:SF46">
    <property type="entry name" value="BLR6921 PROTEIN"/>
    <property type="match status" value="1"/>
</dbReference>
<comment type="caution">
    <text evidence="9">The sequence shown here is derived from an EMBL/GenBank/DDBJ whole genome shotgun (WGS) entry which is preliminary data.</text>
</comment>
<dbReference type="Proteomes" id="UP000516957">
    <property type="component" value="Unassembled WGS sequence"/>
</dbReference>
<reference evidence="9 10" key="1">
    <citation type="submission" date="2020-07" db="EMBL/GenBank/DDBJ databases">
        <title>Sequencing the genomes of 1000 actinobacteria strains.</title>
        <authorList>
            <person name="Klenk H.-P."/>
        </authorList>
    </citation>
    <scope>NUCLEOTIDE SEQUENCE [LARGE SCALE GENOMIC DNA]</scope>
    <source>
        <strain evidence="9 10">DSM 18965</strain>
    </source>
</reference>
<keyword evidence="2" id="KW-0813">Transport</keyword>
<feature type="transmembrane region" description="Helical" evidence="7">
    <location>
        <begin position="84"/>
        <end position="104"/>
    </location>
</feature>
<dbReference type="Gene3D" id="1.20.1250.20">
    <property type="entry name" value="MFS general substrate transporter like domains"/>
    <property type="match status" value="1"/>
</dbReference>
<dbReference type="InterPro" id="IPR036259">
    <property type="entry name" value="MFS_trans_sf"/>
</dbReference>
<dbReference type="Pfam" id="PF07690">
    <property type="entry name" value="MFS_1"/>
    <property type="match status" value="1"/>
</dbReference>
<comment type="subcellular location">
    <subcellularLocation>
        <location evidence="1">Cell membrane</location>
        <topology evidence="1">Multi-pass membrane protein</topology>
    </subcellularLocation>
</comment>
<feature type="transmembrane region" description="Helical" evidence="7">
    <location>
        <begin position="436"/>
        <end position="457"/>
    </location>
</feature>
<dbReference type="Gene3D" id="1.20.1720.10">
    <property type="entry name" value="Multidrug resistance protein D"/>
    <property type="match status" value="1"/>
</dbReference>
<name>A0A7Y9JSE1_9ACTN</name>